<dbReference type="RefSeq" id="XP_014152177.1">
    <property type="nucleotide sequence ID" value="XM_014296702.1"/>
</dbReference>
<proteinExistence type="predicted"/>
<dbReference type="Proteomes" id="UP000054560">
    <property type="component" value="Unassembled WGS sequence"/>
</dbReference>
<reference evidence="1 2" key="1">
    <citation type="submission" date="2011-02" db="EMBL/GenBank/DDBJ databases">
        <title>The Genome Sequence of Sphaeroforma arctica JP610.</title>
        <authorList>
            <consortium name="The Broad Institute Genome Sequencing Platform"/>
            <person name="Russ C."/>
            <person name="Cuomo C."/>
            <person name="Young S.K."/>
            <person name="Zeng Q."/>
            <person name="Gargeya S."/>
            <person name="Alvarado L."/>
            <person name="Berlin A."/>
            <person name="Chapman S.B."/>
            <person name="Chen Z."/>
            <person name="Freedman E."/>
            <person name="Gellesch M."/>
            <person name="Goldberg J."/>
            <person name="Griggs A."/>
            <person name="Gujja S."/>
            <person name="Heilman E."/>
            <person name="Heiman D."/>
            <person name="Howarth C."/>
            <person name="Mehta T."/>
            <person name="Neiman D."/>
            <person name="Pearson M."/>
            <person name="Roberts A."/>
            <person name="Saif S."/>
            <person name="Shea T."/>
            <person name="Shenoy N."/>
            <person name="Sisk P."/>
            <person name="Stolte C."/>
            <person name="Sykes S."/>
            <person name="White J."/>
            <person name="Yandava C."/>
            <person name="Burger G."/>
            <person name="Gray M.W."/>
            <person name="Holland P.W.H."/>
            <person name="King N."/>
            <person name="Lang F.B.F."/>
            <person name="Roger A.J."/>
            <person name="Ruiz-Trillo I."/>
            <person name="Haas B."/>
            <person name="Nusbaum C."/>
            <person name="Birren B."/>
        </authorList>
    </citation>
    <scope>NUCLEOTIDE SEQUENCE [LARGE SCALE GENOMIC DNA]</scope>
    <source>
        <strain evidence="1 2">JP610</strain>
    </source>
</reference>
<accession>A0A0L0FNA5</accession>
<dbReference type="EMBL" id="KQ242523">
    <property type="protein sequence ID" value="KNC78275.1"/>
    <property type="molecule type" value="Genomic_DNA"/>
</dbReference>
<gene>
    <name evidence="1" type="ORF">SARC_09287</name>
</gene>
<evidence type="ECO:0000313" key="1">
    <source>
        <dbReference type="EMBL" id="KNC78275.1"/>
    </source>
</evidence>
<protein>
    <recommendedName>
        <fullName evidence="3">Apple domain-containing protein</fullName>
    </recommendedName>
</protein>
<sequence length="138" mass="16003">MTTRTATTSVSELLPVNAVSIARRMISAQAMRQRMHDLTCYVKETYYLEIPHYVEYEYDVDEHRACRGTKGKHDNDEDYYKLVKLSGSDCRKECGLNPWCTGYEAGTNNRCELWSQFIGDNLPKNSGLTCYTKQKYFD</sequence>
<organism evidence="1 2">
    <name type="scientific">Sphaeroforma arctica JP610</name>
    <dbReference type="NCBI Taxonomy" id="667725"/>
    <lineage>
        <taxon>Eukaryota</taxon>
        <taxon>Ichthyosporea</taxon>
        <taxon>Ichthyophonida</taxon>
        <taxon>Sphaeroforma</taxon>
    </lineage>
</organism>
<evidence type="ECO:0008006" key="3">
    <source>
        <dbReference type="Google" id="ProtNLM"/>
    </source>
</evidence>
<name>A0A0L0FNA5_9EUKA</name>
<dbReference type="GeneID" id="25909791"/>
<dbReference type="AlphaFoldDB" id="A0A0L0FNA5"/>
<keyword evidence="2" id="KW-1185">Reference proteome</keyword>
<evidence type="ECO:0000313" key="2">
    <source>
        <dbReference type="Proteomes" id="UP000054560"/>
    </source>
</evidence>